<dbReference type="AlphaFoldDB" id="A0AAD6U7Y0"/>
<accession>A0AAD6U7Y0</accession>
<feature type="region of interest" description="Disordered" evidence="1">
    <location>
        <begin position="35"/>
        <end position="101"/>
    </location>
</feature>
<feature type="compositionally biased region" description="Basic residues" evidence="1">
    <location>
        <begin position="48"/>
        <end position="83"/>
    </location>
</feature>
<gene>
    <name evidence="2" type="ORF">B0H15DRAFT_1022535</name>
</gene>
<proteinExistence type="predicted"/>
<sequence>MIPLLDRLSLPPTSPYQVHAALCASRLLPSPRLCAIDRSDGTSTPRSPRPRKHASTHDCRRRLAHLFHPRPRPHAQTRARRSSRCTSDRADPIPACTTFPTRTTAARTPGAALPEHTPTRLVRAHARQDAASTALAPHQAHACAPRTRALRAPRPPSSAVSSVSVLPDSRTAQPCRCPPRVLAALPQLSLRPRPMRTHRTPPSCTRLTPGCVTPPSVYEDAAPARAPSTPSGSSRPRLRGSLGPLTWHLASSLDAESRARSSAGLGAGQRLQSTLVHAPLPAALCAPRSAPGLRFVPCASPAVYRSPPCASTPATAARTPLPRPRPTPAPPPIQTRAGDIRYLRAHDQRRHSSAKVLRPQRASCIEPKPPAALRRRRPPSSAAQEPSTLRSRTQVHRRRRRRAPRVPAAVSAVSPRLRLRLRATLPRAAPFPPAAPKSLGPPFTPAQIAPAAQLIPLPPLAALHAQLTREVAPPAPASDSTRSRSRRSPLAALRAQLARSALCRWAIRPQFALPPNSSAPAVRRRRLCAQVAQRAQFAHPALYRRGIRPRIAPPAVAAPRPSACAPPFAPNSHAPPFAAAQLALSRAPRLQRASRSRRHSPPPFVLRAQVVRPVQVARPVKDARPALYPRATRPKSLRRRSSRREPDRAILAPCDRVGARARMRDLRIRPSSTQRAPPKSSGAPLPPRSGAAHPERAESRQLRVAC</sequence>
<feature type="compositionally biased region" description="Low complexity" evidence="1">
    <location>
        <begin position="306"/>
        <end position="320"/>
    </location>
</feature>
<feature type="region of interest" description="Disordered" evidence="1">
    <location>
        <begin position="148"/>
        <end position="172"/>
    </location>
</feature>
<protein>
    <submittedName>
        <fullName evidence="2">Uncharacterized protein</fullName>
    </submittedName>
</protein>
<name>A0AAD6U7Y0_9AGAR</name>
<reference evidence="2" key="1">
    <citation type="submission" date="2023-03" db="EMBL/GenBank/DDBJ databases">
        <title>Massive genome expansion in bonnet fungi (Mycena s.s.) driven by repeated elements and novel gene families across ecological guilds.</title>
        <authorList>
            <consortium name="Lawrence Berkeley National Laboratory"/>
            <person name="Harder C.B."/>
            <person name="Miyauchi S."/>
            <person name="Viragh M."/>
            <person name="Kuo A."/>
            <person name="Thoen E."/>
            <person name="Andreopoulos B."/>
            <person name="Lu D."/>
            <person name="Skrede I."/>
            <person name="Drula E."/>
            <person name="Henrissat B."/>
            <person name="Morin E."/>
            <person name="Kohler A."/>
            <person name="Barry K."/>
            <person name="LaButti K."/>
            <person name="Morin E."/>
            <person name="Salamov A."/>
            <person name="Lipzen A."/>
            <person name="Mereny Z."/>
            <person name="Hegedus B."/>
            <person name="Baldrian P."/>
            <person name="Stursova M."/>
            <person name="Weitz H."/>
            <person name="Taylor A."/>
            <person name="Grigoriev I.V."/>
            <person name="Nagy L.G."/>
            <person name="Martin F."/>
            <person name="Kauserud H."/>
        </authorList>
    </citation>
    <scope>NUCLEOTIDE SEQUENCE</scope>
    <source>
        <strain evidence="2">CBHHK173m</strain>
    </source>
</reference>
<feature type="compositionally biased region" description="Low complexity" evidence="1">
    <location>
        <begin position="148"/>
        <end position="167"/>
    </location>
</feature>
<feature type="compositionally biased region" description="Basic residues" evidence="1">
    <location>
        <begin position="393"/>
        <end position="404"/>
    </location>
</feature>
<keyword evidence="3" id="KW-1185">Reference proteome</keyword>
<feature type="compositionally biased region" description="Basic residues" evidence="1">
    <location>
        <begin position="632"/>
        <end position="642"/>
    </location>
</feature>
<feature type="compositionally biased region" description="Pro residues" evidence="1">
    <location>
        <begin position="321"/>
        <end position="333"/>
    </location>
</feature>
<evidence type="ECO:0000256" key="1">
    <source>
        <dbReference type="SAM" id="MobiDB-lite"/>
    </source>
</evidence>
<evidence type="ECO:0000313" key="2">
    <source>
        <dbReference type="EMBL" id="KAJ7087928.1"/>
    </source>
</evidence>
<feature type="region of interest" description="Disordered" evidence="1">
    <location>
        <begin position="622"/>
        <end position="706"/>
    </location>
</feature>
<feature type="region of interest" description="Disordered" evidence="1">
    <location>
        <begin position="215"/>
        <end position="243"/>
    </location>
</feature>
<feature type="compositionally biased region" description="Low complexity" evidence="1">
    <location>
        <begin position="221"/>
        <end position="243"/>
    </location>
</feature>
<dbReference type="Proteomes" id="UP001222325">
    <property type="component" value="Unassembled WGS sequence"/>
</dbReference>
<dbReference type="EMBL" id="JARJCN010000027">
    <property type="protein sequence ID" value="KAJ7087928.1"/>
    <property type="molecule type" value="Genomic_DNA"/>
</dbReference>
<organism evidence="2 3">
    <name type="scientific">Mycena belliarum</name>
    <dbReference type="NCBI Taxonomy" id="1033014"/>
    <lineage>
        <taxon>Eukaryota</taxon>
        <taxon>Fungi</taxon>
        <taxon>Dikarya</taxon>
        <taxon>Basidiomycota</taxon>
        <taxon>Agaricomycotina</taxon>
        <taxon>Agaricomycetes</taxon>
        <taxon>Agaricomycetidae</taxon>
        <taxon>Agaricales</taxon>
        <taxon>Marasmiineae</taxon>
        <taxon>Mycenaceae</taxon>
        <taxon>Mycena</taxon>
    </lineage>
</organism>
<evidence type="ECO:0000313" key="3">
    <source>
        <dbReference type="Proteomes" id="UP001222325"/>
    </source>
</evidence>
<feature type="region of interest" description="Disordered" evidence="1">
    <location>
        <begin position="306"/>
        <end position="412"/>
    </location>
</feature>
<feature type="region of interest" description="Disordered" evidence="1">
    <location>
        <begin position="471"/>
        <end position="490"/>
    </location>
</feature>
<comment type="caution">
    <text evidence="2">The sequence shown here is derived from an EMBL/GenBank/DDBJ whole genome shotgun (WGS) entry which is preliminary data.</text>
</comment>
<feature type="compositionally biased region" description="Basic and acidic residues" evidence="1">
    <location>
        <begin position="693"/>
        <end position="706"/>
    </location>
</feature>